<dbReference type="PROSITE" id="PS51340">
    <property type="entry name" value="MOSC"/>
    <property type="match status" value="1"/>
</dbReference>
<dbReference type="GO" id="GO:0030170">
    <property type="term" value="F:pyridoxal phosphate binding"/>
    <property type="evidence" value="ECO:0007669"/>
    <property type="project" value="InterPro"/>
</dbReference>
<dbReference type="Pfam" id="PF03476">
    <property type="entry name" value="MOSC_N"/>
    <property type="match status" value="1"/>
</dbReference>
<evidence type="ECO:0000259" key="1">
    <source>
        <dbReference type="PROSITE" id="PS51340"/>
    </source>
</evidence>
<proteinExistence type="predicted"/>
<dbReference type="AlphaFoldDB" id="A0A8J3QCH9"/>
<dbReference type="RefSeq" id="WP_239124163.1">
    <property type="nucleotide sequence ID" value="NZ_BONY01000046.1"/>
</dbReference>
<feature type="domain" description="MOSC" evidence="1">
    <location>
        <begin position="116"/>
        <end position="262"/>
    </location>
</feature>
<gene>
    <name evidence="2" type="ORF">Rhe02_63010</name>
</gene>
<dbReference type="Pfam" id="PF03473">
    <property type="entry name" value="MOSC"/>
    <property type="match status" value="1"/>
</dbReference>
<dbReference type="InterPro" id="IPR011037">
    <property type="entry name" value="Pyrv_Knase-like_insert_dom_sf"/>
</dbReference>
<keyword evidence="3" id="KW-1185">Reference proteome</keyword>
<evidence type="ECO:0000313" key="3">
    <source>
        <dbReference type="Proteomes" id="UP000612899"/>
    </source>
</evidence>
<sequence length="262" mass="28473">MGKVSALFRYPVKSMLGERLAESPVTRRGLAGDRAFALIDRDTGKVVSAKNPRLWRDLLTMSATMAHRVAIIETAEGTVRSSDENVDEVLSKLIGRAVHLTDVPPPDGSFDRARPDEVLQAGIDAVVGVDVGHVKQGTFFDFADLHLITTATLRRTGAEVRRFRPNIVVDVPGEGFVENDWTGRDWRIGAELVIRVVVPTPRCAVPTLAHGGLPRDPGVLRFLTKHNRIVPLESLGPQPCAGIYAQVVQPGPVAEGDLMRPA</sequence>
<dbReference type="SUPFAM" id="SSF50800">
    <property type="entry name" value="PK beta-barrel domain-like"/>
    <property type="match status" value="1"/>
</dbReference>
<evidence type="ECO:0000313" key="2">
    <source>
        <dbReference type="EMBL" id="GIH08234.1"/>
    </source>
</evidence>
<reference evidence="2" key="1">
    <citation type="submission" date="2021-01" db="EMBL/GenBank/DDBJ databases">
        <title>Whole genome shotgun sequence of Rhizocola hellebori NBRC 109834.</title>
        <authorList>
            <person name="Komaki H."/>
            <person name="Tamura T."/>
        </authorList>
    </citation>
    <scope>NUCLEOTIDE SEQUENCE</scope>
    <source>
        <strain evidence="2">NBRC 109834</strain>
    </source>
</reference>
<dbReference type="GO" id="GO:0030151">
    <property type="term" value="F:molybdenum ion binding"/>
    <property type="evidence" value="ECO:0007669"/>
    <property type="project" value="InterPro"/>
</dbReference>
<dbReference type="InterPro" id="IPR005303">
    <property type="entry name" value="MOCOS_middle"/>
</dbReference>
<dbReference type="GO" id="GO:0003824">
    <property type="term" value="F:catalytic activity"/>
    <property type="evidence" value="ECO:0007669"/>
    <property type="project" value="InterPro"/>
</dbReference>
<comment type="caution">
    <text evidence="2">The sequence shown here is derived from an EMBL/GenBank/DDBJ whole genome shotgun (WGS) entry which is preliminary data.</text>
</comment>
<protein>
    <submittedName>
        <fullName evidence="2">Molybdenum cofactor biosysynthesis protein</fullName>
    </submittedName>
</protein>
<dbReference type="InterPro" id="IPR005302">
    <property type="entry name" value="MoCF_Sase_C"/>
</dbReference>
<name>A0A8J3QCH9_9ACTN</name>
<dbReference type="EMBL" id="BONY01000046">
    <property type="protein sequence ID" value="GIH08234.1"/>
    <property type="molecule type" value="Genomic_DNA"/>
</dbReference>
<dbReference type="Proteomes" id="UP000612899">
    <property type="component" value="Unassembled WGS sequence"/>
</dbReference>
<organism evidence="2 3">
    <name type="scientific">Rhizocola hellebori</name>
    <dbReference type="NCBI Taxonomy" id="1392758"/>
    <lineage>
        <taxon>Bacteria</taxon>
        <taxon>Bacillati</taxon>
        <taxon>Actinomycetota</taxon>
        <taxon>Actinomycetes</taxon>
        <taxon>Micromonosporales</taxon>
        <taxon>Micromonosporaceae</taxon>
        <taxon>Rhizocola</taxon>
    </lineage>
</organism>
<accession>A0A8J3QCH9</accession>